<reference evidence="5" key="1">
    <citation type="submission" date="2017-02" db="EMBL/GenBank/DDBJ databases">
        <authorList>
            <person name="Daims H."/>
        </authorList>
    </citation>
    <scope>NUCLEOTIDE SEQUENCE [LARGE SCALE GENOMIC DNA]</scope>
</reference>
<feature type="domain" description="Leucine-binding protein" evidence="3">
    <location>
        <begin position="99"/>
        <end position="214"/>
    </location>
</feature>
<evidence type="ECO:0000313" key="5">
    <source>
        <dbReference type="Proteomes" id="UP000195667"/>
    </source>
</evidence>
<dbReference type="InterPro" id="IPR022478">
    <property type="entry name" value="ABC_transptr_sub-bd_PQQ"/>
</dbReference>
<dbReference type="Proteomes" id="UP000195667">
    <property type="component" value="Unassembled WGS sequence"/>
</dbReference>
<evidence type="ECO:0000313" key="4">
    <source>
        <dbReference type="EMBL" id="SJM89602.1"/>
    </source>
</evidence>
<organism evidence="4 5">
    <name type="scientific">Crenothrix polyspora</name>
    <dbReference type="NCBI Taxonomy" id="360316"/>
    <lineage>
        <taxon>Bacteria</taxon>
        <taxon>Pseudomonadati</taxon>
        <taxon>Pseudomonadota</taxon>
        <taxon>Gammaproteobacteria</taxon>
        <taxon>Methylococcales</taxon>
        <taxon>Crenotrichaceae</taxon>
        <taxon>Crenothrix</taxon>
    </lineage>
</organism>
<name>A0A1R4H079_9GAMM</name>
<dbReference type="Gene3D" id="3.40.50.2300">
    <property type="match status" value="2"/>
</dbReference>
<dbReference type="CDD" id="cd06268">
    <property type="entry name" value="PBP1_ABC_transporter_LIVBP-like"/>
    <property type="match status" value="1"/>
</dbReference>
<keyword evidence="2" id="KW-0732">Signal</keyword>
<evidence type="ECO:0000256" key="1">
    <source>
        <dbReference type="ARBA" id="ARBA00010062"/>
    </source>
</evidence>
<dbReference type="NCBIfam" id="TIGR03863">
    <property type="entry name" value="PQQ_ABC_bind"/>
    <property type="match status" value="1"/>
</dbReference>
<proteinExistence type="inferred from homology"/>
<dbReference type="AlphaFoldDB" id="A0A1R4H079"/>
<keyword evidence="5" id="KW-1185">Reference proteome</keyword>
<accession>A0A1R4H079</accession>
<sequence length="400" mass="44917">MIRSMRAYFWVLIKIIIIGQLLNASLAVAKGNKQVINIAYLTQQLTPPPTLSNLDPFIDNKGEPGAELAIKDNDTTGQFTQQSFVLKKFVVPVDGNVVDTYSKAIAGKFDFVVLNLSAAQLLAIADLPVAKQTVLFDVTTSDDSLRNEQCRNQVLHILPSRAMRADALAQYMMKKRWKQWFLVVGTTEEDRLYAAAIKRAAKRFGMEIVAEKTWEHTYDSRRTEQSDVAVFTQVDDYDVLVVADEQAQFGEYLAYRTWNARPVIGTQGLIATAWHKTHEQWGAVQIQNRFKEAAGRWMEEQDYAAYLAVRALGEAATRTKSNTLKDIKAYLLSDAFALQGYKGVPLSFRSWDGQLRQPVLLAAPKSMVSVAPLEGFLHPKTELDTLGYDQPETLCKRSAE</sequence>
<dbReference type="PANTHER" id="PTHR30483">
    <property type="entry name" value="LEUCINE-SPECIFIC-BINDING PROTEIN"/>
    <property type="match status" value="1"/>
</dbReference>
<dbReference type="InterPro" id="IPR051010">
    <property type="entry name" value="BCAA_transport"/>
</dbReference>
<dbReference type="SUPFAM" id="SSF53822">
    <property type="entry name" value="Periplasmic binding protein-like I"/>
    <property type="match status" value="1"/>
</dbReference>
<evidence type="ECO:0000259" key="3">
    <source>
        <dbReference type="Pfam" id="PF13458"/>
    </source>
</evidence>
<protein>
    <submittedName>
        <fullName evidence="4">ABC transporter, substrate binding protein, PQQ-dependent alcohol dehydrogenase system</fullName>
    </submittedName>
</protein>
<dbReference type="RefSeq" id="WP_087142196.1">
    <property type="nucleotide sequence ID" value="NZ_FUKI01000018.1"/>
</dbReference>
<dbReference type="InterPro" id="IPR028081">
    <property type="entry name" value="Leu-bd"/>
</dbReference>
<gene>
    <name evidence="4" type="ORF">CRENPOLYSF1_1140022</name>
</gene>
<dbReference type="Pfam" id="PF13458">
    <property type="entry name" value="Peripla_BP_6"/>
    <property type="match status" value="1"/>
</dbReference>
<dbReference type="PANTHER" id="PTHR30483:SF6">
    <property type="entry name" value="PERIPLASMIC BINDING PROTEIN OF ABC TRANSPORTER FOR NATURAL AMINO ACIDS"/>
    <property type="match status" value="1"/>
</dbReference>
<comment type="similarity">
    <text evidence="1">Belongs to the leucine-binding protein family.</text>
</comment>
<dbReference type="InterPro" id="IPR028082">
    <property type="entry name" value="Peripla_BP_I"/>
</dbReference>
<dbReference type="OrthoDB" id="5341635at2"/>
<dbReference type="EMBL" id="FUKI01000018">
    <property type="protein sequence ID" value="SJM89602.1"/>
    <property type="molecule type" value="Genomic_DNA"/>
</dbReference>
<evidence type="ECO:0000256" key="2">
    <source>
        <dbReference type="ARBA" id="ARBA00022729"/>
    </source>
</evidence>